<protein>
    <recommendedName>
        <fullName evidence="6">Wall-associated receptor kinase galacturonan-binding domain-containing protein</fullName>
    </recommendedName>
</protein>
<evidence type="ECO:0000313" key="4">
    <source>
        <dbReference type="EMBL" id="KAD7478829.1"/>
    </source>
</evidence>
<evidence type="ECO:0000256" key="2">
    <source>
        <dbReference type="ARBA" id="ARBA00022840"/>
    </source>
</evidence>
<evidence type="ECO:0000256" key="3">
    <source>
        <dbReference type="SAM" id="SignalP"/>
    </source>
</evidence>
<dbReference type="GO" id="GO:0016301">
    <property type="term" value="F:kinase activity"/>
    <property type="evidence" value="ECO:0007669"/>
    <property type="project" value="TreeGrafter"/>
</dbReference>
<evidence type="ECO:0008006" key="6">
    <source>
        <dbReference type="Google" id="ProtNLM"/>
    </source>
</evidence>
<gene>
    <name evidence="4" type="ORF">E3N88_01965</name>
</gene>
<dbReference type="PANTHER" id="PTHR46008:SF25">
    <property type="entry name" value="PROTEIN KINASE DOMAIN-CONTAINING PROTEIN"/>
    <property type="match status" value="1"/>
</dbReference>
<dbReference type="OrthoDB" id="1716193at2759"/>
<dbReference type="GO" id="GO:0005524">
    <property type="term" value="F:ATP binding"/>
    <property type="evidence" value="ECO:0007669"/>
    <property type="project" value="UniProtKB-KW"/>
</dbReference>
<comment type="caution">
    <text evidence="4">The sequence shown here is derived from an EMBL/GenBank/DDBJ whole genome shotgun (WGS) entry which is preliminary data.</text>
</comment>
<feature type="chain" id="PRO_5024418339" description="Wall-associated receptor kinase galacturonan-binding domain-containing protein" evidence="3">
    <location>
        <begin position="22"/>
        <end position="260"/>
    </location>
</feature>
<dbReference type="EMBL" id="SZYD01000001">
    <property type="protein sequence ID" value="KAD7478829.1"/>
    <property type="molecule type" value="Genomic_DNA"/>
</dbReference>
<feature type="signal peptide" evidence="3">
    <location>
        <begin position="1"/>
        <end position="21"/>
    </location>
</feature>
<keyword evidence="5" id="KW-1185">Reference proteome</keyword>
<dbReference type="PANTHER" id="PTHR46008">
    <property type="entry name" value="LEAF RUST 10 DISEASE-RESISTANCE LOCUS RECEPTOR-LIKE PROTEIN KINASE-LIKE 1.4"/>
    <property type="match status" value="1"/>
</dbReference>
<accession>A0A5N6Q2N0</accession>
<dbReference type="AlphaFoldDB" id="A0A5N6Q2N0"/>
<keyword evidence="1" id="KW-0547">Nucleotide-binding</keyword>
<sequence>MIRVFIFMYVILSCLPRLHSATNTNSSLPNCPETFNCPGLTPFKYPFFNVTDTRCGLIKVSYTTKGGELQLGGRSYEIVRKSEHLKNVLVRIYNKTFDHLLKQHSCEVLMNDFTSSSPSPLLYSISFPLNHNIFKCPQNQTYAYFSQHKYNSYNKCKDHTFYYNILDGTVPSDLPHTCQVLQLPVKLPGPELDETNIFSLLSSDILIRLTMPPPDDDRYKKGSHCDTKNGDVDCSGIRNGINIFFPLTTLPYFHGMIYLT</sequence>
<proteinExistence type="predicted"/>
<reference evidence="4 5" key="1">
    <citation type="submission" date="2019-05" db="EMBL/GenBank/DDBJ databases">
        <title>Mikania micrantha, genome provides insights into the molecular mechanism of rapid growth.</title>
        <authorList>
            <person name="Liu B."/>
        </authorList>
    </citation>
    <scope>NUCLEOTIDE SEQUENCE [LARGE SCALE GENOMIC DNA]</scope>
    <source>
        <strain evidence="4">NLD-2019</strain>
        <tissue evidence="4">Leaf</tissue>
    </source>
</reference>
<dbReference type="Proteomes" id="UP000326396">
    <property type="component" value="Linkage Group LG1"/>
</dbReference>
<keyword evidence="2" id="KW-0067">ATP-binding</keyword>
<organism evidence="4 5">
    <name type="scientific">Mikania micrantha</name>
    <name type="common">bitter vine</name>
    <dbReference type="NCBI Taxonomy" id="192012"/>
    <lineage>
        <taxon>Eukaryota</taxon>
        <taxon>Viridiplantae</taxon>
        <taxon>Streptophyta</taxon>
        <taxon>Embryophyta</taxon>
        <taxon>Tracheophyta</taxon>
        <taxon>Spermatophyta</taxon>
        <taxon>Magnoliopsida</taxon>
        <taxon>eudicotyledons</taxon>
        <taxon>Gunneridae</taxon>
        <taxon>Pentapetalae</taxon>
        <taxon>asterids</taxon>
        <taxon>campanulids</taxon>
        <taxon>Asterales</taxon>
        <taxon>Asteraceae</taxon>
        <taxon>Asteroideae</taxon>
        <taxon>Heliantheae alliance</taxon>
        <taxon>Eupatorieae</taxon>
        <taxon>Mikania</taxon>
    </lineage>
</organism>
<keyword evidence="3" id="KW-0732">Signal</keyword>
<evidence type="ECO:0000256" key="1">
    <source>
        <dbReference type="ARBA" id="ARBA00022741"/>
    </source>
</evidence>
<name>A0A5N6Q2N0_9ASTR</name>
<evidence type="ECO:0000313" key="5">
    <source>
        <dbReference type="Proteomes" id="UP000326396"/>
    </source>
</evidence>